<feature type="non-terminal residue" evidence="1">
    <location>
        <position position="1"/>
    </location>
</feature>
<sequence>MVAAARVVADFDCEEKTLEECAVGCAYRGAECACANIARACTTAWLAAAEILVDWPQRLDAFLEAFQRIDKHKTTSTGVGRRFGTLLRHAARLEDLGHTSPAEVLRQYLLERYDGGHLSGKVCLFKKPKDRLALRKRTWVTQTSAAQTLGLRHGAIASLIEREILTGKLHSAGANGRRVGLVRRQSVDALGRDLQDALDVKTAASRLGIGRHAVLELIHRGVLPRAVRTAKGWQIPRGSVAELESVYQQLPSGKPTASRWLSLRQATRQFGPSGLTLGGLIEFILTGELTARMADPQRRLNGIAVSQADLTSLASKIRNARNQVRGYPIHQLAKVLFTGRPVKPTALNKWIAAGLLKAREIGRARIVSSEEVERFRSEYCLADEACRLLEISRSTLSRWEVEGRIRPVYGKRVTPSAGFSLYRREDLTKISRRRNSRRSN</sequence>
<gene>
    <name evidence="1" type="ORF">LCGC14_2549460</name>
</gene>
<proteinExistence type="predicted"/>
<evidence type="ECO:0008006" key="2">
    <source>
        <dbReference type="Google" id="ProtNLM"/>
    </source>
</evidence>
<reference evidence="1" key="1">
    <citation type="journal article" date="2015" name="Nature">
        <title>Complex archaea that bridge the gap between prokaryotes and eukaryotes.</title>
        <authorList>
            <person name="Spang A."/>
            <person name="Saw J.H."/>
            <person name="Jorgensen S.L."/>
            <person name="Zaremba-Niedzwiedzka K."/>
            <person name="Martijn J."/>
            <person name="Lind A.E."/>
            <person name="van Eijk R."/>
            <person name="Schleper C."/>
            <person name="Guy L."/>
            <person name="Ettema T.J."/>
        </authorList>
    </citation>
    <scope>NUCLEOTIDE SEQUENCE</scope>
</reference>
<comment type="caution">
    <text evidence="1">The sequence shown here is derived from an EMBL/GenBank/DDBJ whole genome shotgun (WGS) entry which is preliminary data.</text>
</comment>
<name>A0A0F9AN61_9ZZZZ</name>
<accession>A0A0F9AN61</accession>
<dbReference type="EMBL" id="LAZR01041801">
    <property type="protein sequence ID" value="KKL11074.1"/>
    <property type="molecule type" value="Genomic_DNA"/>
</dbReference>
<protein>
    <recommendedName>
        <fullName evidence="2">Helix-turn-helix domain-containing protein</fullName>
    </recommendedName>
</protein>
<organism evidence="1">
    <name type="scientific">marine sediment metagenome</name>
    <dbReference type="NCBI Taxonomy" id="412755"/>
    <lineage>
        <taxon>unclassified sequences</taxon>
        <taxon>metagenomes</taxon>
        <taxon>ecological metagenomes</taxon>
    </lineage>
</organism>
<dbReference type="AlphaFoldDB" id="A0A0F9AN61"/>
<evidence type="ECO:0000313" key="1">
    <source>
        <dbReference type="EMBL" id="KKL11074.1"/>
    </source>
</evidence>